<feature type="non-terminal residue" evidence="1">
    <location>
        <position position="1"/>
    </location>
</feature>
<dbReference type="Gene3D" id="1.10.260.40">
    <property type="entry name" value="lambda repressor-like DNA-binding domains"/>
    <property type="match status" value="1"/>
</dbReference>
<organism evidence="1 2">
    <name type="scientific">Methylosinus sporium</name>
    <dbReference type="NCBI Taxonomy" id="428"/>
    <lineage>
        <taxon>Bacteria</taxon>
        <taxon>Pseudomonadati</taxon>
        <taxon>Pseudomonadota</taxon>
        <taxon>Alphaproteobacteria</taxon>
        <taxon>Hyphomicrobiales</taxon>
        <taxon>Methylocystaceae</taxon>
        <taxon>Methylosinus</taxon>
    </lineage>
</organism>
<dbReference type="Proteomes" id="UP000316781">
    <property type="component" value="Unassembled WGS sequence"/>
</dbReference>
<protein>
    <submittedName>
        <fullName evidence="1">Transcriptional regulator</fullName>
    </submittedName>
</protein>
<gene>
    <name evidence="1" type="ORF">FM996_12785</name>
</gene>
<sequence length="34" mass="3596">VKPSTIDRMRAALEQAGVEFIPENGGGAGVRLKK</sequence>
<comment type="caution">
    <text evidence="1">The sequence shown here is derived from an EMBL/GenBank/DDBJ whole genome shotgun (WGS) entry which is preliminary data.</text>
</comment>
<dbReference type="InterPro" id="IPR010982">
    <property type="entry name" value="Lambda_DNA-bd_dom_sf"/>
</dbReference>
<proteinExistence type="predicted"/>
<evidence type="ECO:0000313" key="1">
    <source>
        <dbReference type="EMBL" id="TRL32238.1"/>
    </source>
</evidence>
<dbReference type="AlphaFoldDB" id="A0A549SRJ2"/>
<dbReference type="GO" id="GO:0003677">
    <property type="term" value="F:DNA binding"/>
    <property type="evidence" value="ECO:0007669"/>
    <property type="project" value="InterPro"/>
</dbReference>
<accession>A0A549SRJ2</accession>
<name>A0A549SRJ2_METSR</name>
<dbReference type="EMBL" id="VJMF01000047">
    <property type="protein sequence ID" value="TRL32238.1"/>
    <property type="molecule type" value="Genomic_DNA"/>
</dbReference>
<evidence type="ECO:0000313" key="2">
    <source>
        <dbReference type="Proteomes" id="UP000316781"/>
    </source>
</evidence>
<reference evidence="1 2" key="1">
    <citation type="submission" date="2019-07" db="EMBL/GenBank/DDBJ databases">
        <title>Ln-dependent methylotrophs.</title>
        <authorList>
            <person name="Tani A."/>
        </authorList>
    </citation>
    <scope>NUCLEOTIDE SEQUENCE [LARGE SCALE GENOMIC DNA]</scope>
    <source>
        <strain evidence="1 2">SM89A</strain>
    </source>
</reference>